<reference evidence="2" key="2">
    <citation type="submission" date="2023-07" db="EMBL/GenBank/DDBJ databases">
        <authorList>
            <person name="Jung D.-H."/>
        </authorList>
    </citation>
    <scope>NUCLEOTIDE SEQUENCE [LARGE SCALE GENOMIC DNA]</scope>
    <source>
        <strain evidence="2">JA-25</strain>
    </source>
</reference>
<dbReference type="EMBL" id="WAEL01000001">
    <property type="protein sequence ID" value="NID09398.1"/>
    <property type="molecule type" value="Genomic_DNA"/>
</dbReference>
<comment type="caution">
    <text evidence="1">The sequence shown here is derived from an EMBL/GenBank/DDBJ whole genome shotgun (WGS) entry which is preliminary data.</text>
</comment>
<evidence type="ECO:0000313" key="2">
    <source>
        <dbReference type="Proteomes" id="UP000606008"/>
    </source>
</evidence>
<sequence length="184" mass="20842">MITETITAINAALDNYPGPLHNLDGRPSRLLGLCRPVFSQEENRTTLITSEGETVTDDDSLGWLSCHTTQGANVTSYEQFGSFQRPYYDYIMRIILLSRDPSVMGRLMLVLPTVRDVRVVGRIDDNASDVMRRFLGWPADKAKSLDPGLYAYSMQYAIEGVSHEDLTAFYQELKPQDRRYAPQL</sequence>
<organism evidence="1 2">
    <name type="scientific">Fibrivirga algicola</name>
    <dbReference type="NCBI Taxonomy" id="2950420"/>
    <lineage>
        <taxon>Bacteria</taxon>
        <taxon>Pseudomonadati</taxon>
        <taxon>Bacteroidota</taxon>
        <taxon>Cytophagia</taxon>
        <taxon>Cytophagales</taxon>
        <taxon>Spirosomataceae</taxon>
        <taxon>Fibrivirga</taxon>
    </lineage>
</organism>
<dbReference type="RefSeq" id="WP_166691029.1">
    <property type="nucleotide sequence ID" value="NZ_WAEL01000001.1"/>
</dbReference>
<dbReference type="Proteomes" id="UP000606008">
    <property type="component" value="Unassembled WGS sequence"/>
</dbReference>
<protein>
    <submittedName>
        <fullName evidence="1">Uncharacterized protein</fullName>
    </submittedName>
</protein>
<proteinExistence type="predicted"/>
<keyword evidence="2" id="KW-1185">Reference proteome</keyword>
<evidence type="ECO:0000313" key="1">
    <source>
        <dbReference type="EMBL" id="NID09398.1"/>
    </source>
</evidence>
<gene>
    <name evidence="1" type="ORF">F7231_04385</name>
</gene>
<name>A0ABX0QBW5_9BACT</name>
<accession>A0ABX0QBW5</accession>
<reference evidence="2" key="1">
    <citation type="submission" date="2019-09" db="EMBL/GenBank/DDBJ databases">
        <authorList>
            <person name="Jung D.-H."/>
        </authorList>
    </citation>
    <scope>NUCLEOTIDE SEQUENCE [LARGE SCALE GENOMIC DNA]</scope>
    <source>
        <strain evidence="2">JA-25</strain>
    </source>
</reference>